<dbReference type="PANTHER" id="PTHR19959:SF119">
    <property type="entry name" value="FUNGAL LIPASE-LIKE DOMAIN-CONTAINING PROTEIN"/>
    <property type="match status" value="1"/>
</dbReference>
<dbReference type="SUPFAM" id="SSF50494">
    <property type="entry name" value="Trypsin-like serine proteases"/>
    <property type="match status" value="1"/>
</dbReference>
<reference evidence="2 3" key="1">
    <citation type="submission" date="2021-01" db="EMBL/GenBank/DDBJ databases">
        <title>Actinoplanes sp. nov. LDG1-06 isolated from lichen.</title>
        <authorList>
            <person name="Saeng-In P."/>
            <person name="Phongsopitanun W."/>
            <person name="Kanchanasin P."/>
            <person name="Yuki M."/>
            <person name="Kudo T."/>
            <person name="Ohkuma M."/>
            <person name="Tanasupawat S."/>
        </authorList>
    </citation>
    <scope>NUCLEOTIDE SEQUENCE [LARGE SCALE GENOMIC DNA]</scope>
    <source>
        <strain evidence="2 3">LDG1-06</strain>
    </source>
</reference>
<evidence type="ECO:0000259" key="1">
    <source>
        <dbReference type="Pfam" id="PF25199"/>
    </source>
</evidence>
<proteinExistence type="predicted"/>
<evidence type="ECO:0000313" key="2">
    <source>
        <dbReference type="EMBL" id="MBM2615059.1"/>
    </source>
</evidence>
<organism evidence="2 3">
    <name type="scientific">Paractinoplanes ovalisporus</name>
    <dbReference type="NCBI Taxonomy" id="2810368"/>
    <lineage>
        <taxon>Bacteria</taxon>
        <taxon>Bacillati</taxon>
        <taxon>Actinomycetota</taxon>
        <taxon>Actinomycetes</taxon>
        <taxon>Micromonosporales</taxon>
        <taxon>Micromonosporaceae</taxon>
        <taxon>Paractinoplanes</taxon>
    </lineage>
</organism>
<dbReference type="GO" id="GO:0006508">
    <property type="term" value="P:proteolysis"/>
    <property type="evidence" value="ECO:0007669"/>
    <property type="project" value="UniProtKB-KW"/>
</dbReference>
<dbReference type="SUPFAM" id="SSF52540">
    <property type="entry name" value="P-loop containing nucleoside triphosphate hydrolases"/>
    <property type="match status" value="1"/>
</dbReference>
<name>A0ABS2A5E0_9ACTN</name>
<accession>A0ABS2A5E0</accession>
<dbReference type="EMBL" id="JAENHP010000001">
    <property type="protein sequence ID" value="MBM2615059.1"/>
    <property type="molecule type" value="Genomic_DNA"/>
</dbReference>
<dbReference type="InterPro" id="IPR009003">
    <property type="entry name" value="Peptidase_S1_PA"/>
</dbReference>
<dbReference type="GO" id="GO:0008233">
    <property type="term" value="F:peptidase activity"/>
    <property type="evidence" value="ECO:0007669"/>
    <property type="project" value="UniProtKB-KW"/>
</dbReference>
<dbReference type="Gene3D" id="3.40.50.300">
    <property type="entry name" value="P-loop containing nucleotide triphosphate hydrolases"/>
    <property type="match status" value="1"/>
</dbReference>
<comment type="caution">
    <text evidence="2">The sequence shown here is derived from an EMBL/GenBank/DDBJ whole genome shotgun (WGS) entry which is preliminary data.</text>
</comment>
<dbReference type="InterPro" id="IPR057574">
    <property type="entry name" value="nSTAND_NTPase5_dom"/>
</dbReference>
<dbReference type="RefSeq" id="WP_203374896.1">
    <property type="nucleotide sequence ID" value="NZ_JAENHP010000001.1"/>
</dbReference>
<dbReference type="Gene3D" id="1.25.40.10">
    <property type="entry name" value="Tetratricopeptide repeat domain"/>
    <property type="match status" value="2"/>
</dbReference>
<keyword evidence="2" id="KW-0378">Hydrolase</keyword>
<dbReference type="PANTHER" id="PTHR19959">
    <property type="entry name" value="KINESIN LIGHT CHAIN"/>
    <property type="match status" value="1"/>
</dbReference>
<dbReference type="Pfam" id="PF13374">
    <property type="entry name" value="TPR_10"/>
    <property type="match status" value="2"/>
</dbReference>
<dbReference type="Proteomes" id="UP000632138">
    <property type="component" value="Unassembled WGS sequence"/>
</dbReference>
<sequence>MHIDRVVGIHAEELVGSGYLIGSRLVLTSAHVASVVDAPIEVITADNEATYAGSVRWRGSAGGRDDVALVEIDDADWPEYPVPTRWGRVATGRPGTACETAGFPVWARTFEGRGELWHSEGRLNPGSGHVGDRYYLTLTGVPPASPADGSSPWAGLSGAALFCGDLLTGVIAWDPPGAQHGHLAAVPVYAFCRDPGFLDMLAAHHVGTAILEPVELQEAAEIEVLPAGSAASLLRARAEVVRFRGRDELMESLRGWCVRPGRPVHLVHGPGGQGKTRVAQELCSRLTSLRWATLWLRNDAAADSFAAVAHSAVPMIVVVDYAESRKDQVVALLRAASRHNGREPLRILLIARAMGPWWEDLSDDAESMLDGTRTTFLSELEKDPAGRSAAYGAAVKDYATVLAKAMPGTDWLTISTRLSSRGNASLRDDTALTIHMTALADLLDAATTSELESPVSGAAPVEDRLLHHERRYWRRTARGVRELDTIGDQAMEDALVAAMAFGAADRRQADALLERLDRMEGHPYDRRAALRDWISHLYPGTDDRIWGSMQPDRLVERFVGRRMANDAALIAGLIPVAGNTQRARLLTVYSRAVAHPAADATLGETLTEMCIRHRDDLTQAMIDVAPFTEAAAPLIAALFRILDSTGVEGQVDVLQRIPVGSTVLAEVGVHAAQRVVDDYTGRLADDVDTLIGLVSAYDTLSVWSGRLGRYEAAVRTASDAVDGRRAMADGLIDDQQSKLADSLSNLAVWLGALGRRTDALAAIREAHDIYLGLQAEVDIDPDGRPQLARSYSNLSVRLADVGAASEALEAGRASVRIWRELAAQDDRHRSELAAALTNLAVHLAALSRHGQSLVAVDEAVQIYRQLAATNPDSYLHDLARTLNNLANGLAVLGYVARALASSTEAVGIYRRLTASGEGAFQPELASCLNNRAVLLDSAGDRAGASETAAEAVGILRRLRAGLPDAFLPDLAASLVNQARLEPGSADSSTMLDEAVRHYEALIGQWPGRYGPALAEARSLLAQTPG</sequence>
<gene>
    <name evidence="2" type="ORF">JIG36_05730</name>
</gene>
<dbReference type="Pfam" id="PF25199">
    <property type="entry name" value="nSTAND_NTPase5"/>
    <property type="match status" value="1"/>
</dbReference>
<keyword evidence="2" id="KW-0645">Protease</keyword>
<feature type="domain" description="Novel STAND NTPase 5" evidence="1">
    <location>
        <begin position="241"/>
        <end position="353"/>
    </location>
</feature>
<protein>
    <submittedName>
        <fullName evidence="2">Serine protease</fullName>
    </submittedName>
</protein>
<keyword evidence="3" id="KW-1185">Reference proteome</keyword>
<dbReference type="SUPFAM" id="SSF48452">
    <property type="entry name" value="TPR-like"/>
    <property type="match status" value="2"/>
</dbReference>
<evidence type="ECO:0000313" key="3">
    <source>
        <dbReference type="Proteomes" id="UP000632138"/>
    </source>
</evidence>
<dbReference type="InterPro" id="IPR027417">
    <property type="entry name" value="P-loop_NTPase"/>
</dbReference>
<dbReference type="InterPro" id="IPR011990">
    <property type="entry name" value="TPR-like_helical_dom_sf"/>
</dbReference>